<dbReference type="Pfam" id="PF00685">
    <property type="entry name" value="Sulfotransfer_1"/>
    <property type="match status" value="1"/>
</dbReference>
<dbReference type="PANTHER" id="PTHR10605:SF72">
    <property type="entry name" value="HEPARAN SULFATE 3-O SULFOTRANSFERASE-B, ISOFORM A"/>
    <property type="match status" value="1"/>
</dbReference>
<feature type="binding site" evidence="4">
    <location>
        <position position="124"/>
    </location>
    <ligand>
        <name>3'-phosphoadenylyl sulfate</name>
        <dbReference type="ChEBI" id="CHEBI:58339"/>
    </ligand>
</feature>
<dbReference type="SUPFAM" id="SSF52540">
    <property type="entry name" value="P-loop containing nucleoside triphosphate hydrolases"/>
    <property type="match status" value="1"/>
</dbReference>
<dbReference type="InterPro" id="IPR000863">
    <property type="entry name" value="Sulfotransferase_dom"/>
</dbReference>
<evidence type="ECO:0000313" key="7">
    <source>
        <dbReference type="Proteomes" id="UP000887565"/>
    </source>
</evidence>
<keyword evidence="2" id="KW-0325">Glycoprotein</keyword>
<sequence>MKIGFILYYYWCYQILAVEYASGKSETKFQKRLPDAIIIGVKKAGTRALLEYLRLHPLVKGTGPEIHFFDKKFHLGLEWYKSQMPETMEDQITIEKTPSYFVRAEVPGRIYNMSRDTKLLVVVRDPVQRAVSDFTQSTSKRFSGRTFEQTVFTDQKFETVDLSRSLIRIGLYSKHIKNWLKFFPPNQILFVSGENLVKKPYDEIRLVEKFLNLPKFIKKSFFRYNATKKFPCLMKKKRHLSTVDNRREKTDNNTKQPLTATVISYHCLGKTKGRPHVKVQQKALCRLKKFYQSFNDHFFDIVGRNFGWNNDSVVNYCMKNKL</sequence>
<keyword evidence="5" id="KW-1015">Disulfide bond</keyword>
<dbReference type="InterPro" id="IPR037359">
    <property type="entry name" value="NST/OST"/>
</dbReference>
<evidence type="ECO:0000256" key="3">
    <source>
        <dbReference type="PIRSR" id="PIRSR637359-1"/>
    </source>
</evidence>
<name>A0A915HHY5_ROMCU</name>
<feature type="active site" description="For sulfotransferase activity" evidence="3">
    <location>
        <position position="43"/>
    </location>
</feature>
<evidence type="ECO:0000256" key="4">
    <source>
        <dbReference type="PIRSR" id="PIRSR637359-2"/>
    </source>
</evidence>
<feature type="binding site" evidence="4">
    <location>
        <position position="132"/>
    </location>
    <ligand>
        <name>3'-phosphoadenylyl sulfate</name>
        <dbReference type="ChEBI" id="CHEBI:58339"/>
    </ligand>
</feature>
<dbReference type="Gene3D" id="3.40.50.300">
    <property type="entry name" value="P-loop containing nucleotide triphosphate hydrolases"/>
    <property type="match status" value="1"/>
</dbReference>
<feature type="binding site" evidence="4">
    <location>
        <begin position="43"/>
        <end position="47"/>
    </location>
    <ligand>
        <name>3'-phosphoadenylyl sulfate</name>
        <dbReference type="ChEBI" id="CHEBI:58339"/>
    </ligand>
</feature>
<protein>
    <submittedName>
        <fullName evidence="8">Sulfotransferase domain-containing protein</fullName>
    </submittedName>
</protein>
<reference evidence="8" key="1">
    <citation type="submission" date="2022-11" db="UniProtKB">
        <authorList>
            <consortium name="WormBaseParasite"/>
        </authorList>
    </citation>
    <scope>IDENTIFICATION</scope>
</reference>
<evidence type="ECO:0000313" key="8">
    <source>
        <dbReference type="WBParaSite" id="nRc.2.0.1.t01210-RA"/>
    </source>
</evidence>
<keyword evidence="7" id="KW-1185">Reference proteome</keyword>
<accession>A0A915HHY5</accession>
<feature type="disulfide bond" evidence="5">
    <location>
        <begin position="232"/>
        <end position="267"/>
    </location>
</feature>
<dbReference type="InterPro" id="IPR027417">
    <property type="entry name" value="P-loop_NTPase"/>
</dbReference>
<dbReference type="WBParaSite" id="nRc.2.0.1.t01210-RA">
    <property type="protein sequence ID" value="nRc.2.0.1.t01210-RA"/>
    <property type="gene ID" value="nRc.2.0.1.g01210"/>
</dbReference>
<proteinExistence type="predicted"/>
<evidence type="ECO:0000256" key="5">
    <source>
        <dbReference type="PIRSR" id="PIRSR637359-3"/>
    </source>
</evidence>
<dbReference type="PANTHER" id="PTHR10605">
    <property type="entry name" value="HEPARAN SULFATE SULFOTRANSFERASE"/>
    <property type="match status" value="1"/>
</dbReference>
<evidence type="ECO:0000256" key="2">
    <source>
        <dbReference type="ARBA" id="ARBA00023180"/>
    </source>
</evidence>
<feature type="binding site" evidence="4">
    <location>
        <begin position="272"/>
        <end position="276"/>
    </location>
    <ligand>
        <name>3'-phosphoadenylyl sulfate</name>
        <dbReference type="ChEBI" id="CHEBI:58339"/>
    </ligand>
</feature>
<organism evidence="7 8">
    <name type="scientific">Romanomermis culicivorax</name>
    <name type="common">Nematode worm</name>
    <dbReference type="NCBI Taxonomy" id="13658"/>
    <lineage>
        <taxon>Eukaryota</taxon>
        <taxon>Metazoa</taxon>
        <taxon>Ecdysozoa</taxon>
        <taxon>Nematoda</taxon>
        <taxon>Enoplea</taxon>
        <taxon>Dorylaimia</taxon>
        <taxon>Mermithida</taxon>
        <taxon>Mermithoidea</taxon>
        <taxon>Mermithidae</taxon>
        <taxon>Romanomermis</taxon>
    </lineage>
</organism>
<dbReference type="AlphaFoldDB" id="A0A915HHY5"/>
<dbReference type="Proteomes" id="UP000887565">
    <property type="component" value="Unplaced"/>
</dbReference>
<evidence type="ECO:0000259" key="6">
    <source>
        <dbReference type="Pfam" id="PF00685"/>
    </source>
</evidence>
<dbReference type="OMA" id="MFVMSIW"/>
<evidence type="ECO:0000256" key="1">
    <source>
        <dbReference type="ARBA" id="ARBA00022679"/>
    </source>
</evidence>
<keyword evidence="1" id="KW-0808">Transferase</keyword>
<feature type="domain" description="Sulfotransferase" evidence="6">
    <location>
        <begin position="34"/>
        <end position="247"/>
    </location>
</feature>
<dbReference type="GO" id="GO:0008467">
    <property type="term" value="F:[heparan sulfate]-glucosamine 3-sulfotransferase activity"/>
    <property type="evidence" value="ECO:0007669"/>
    <property type="project" value="TreeGrafter"/>
</dbReference>